<keyword evidence="4" id="KW-1185">Reference proteome</keyword>
<feature type="chain" id="PRO_5046647993" evidence="2">
    <location>
        <begin position="24"/>
        <end position="255"/>
    </location>
</feature>
<evidence type="ECO:0000313" key="3">
    <source>
        <dbReference type="EMBL" id="EAQ31342.1"/>
    </source>
</evidence>
<feature type="coiled-coil region" evidence="1">
    <location>
        <begin position="33"/>
        <end position="88"/>
    </location>
</feature>
<keyword evidence="2" id="KW-0732">Signal</keyword>
<feature type="signal peptide" evidence="2">
    <location>
        <begin position="1"/>
        <end position="23"/>
    </location>
</feature>
<dbReference type="RefSeq" id="WP_006956795.1">
    <property type="nucleotide sequence ID" value="NZ_CH672409.1"/>
</dbReference>
<sequence length="255" mass="29033">MMRLAQLALVMASTLTIASPAYALQEQQQSMTVEQISDKITSLQNEYDNYTQTVQRLKDEAEQLEQKLTSLRERNQTLEKQRQTALQEMNNRYQQLVDDPTIDIAGAQQAYKEAVMAHQQNKKDIATQIQLVDDKQQEVEEARVSRHALLNEIESLKDQREVARVERLEREFNQTGELEVSQSIVCDREETLSQCETRGKLLAKQKASKQYLNEIVSGLSEAEQARQNLEQVSPNVQILGSKTVSNGFSGQGNYV</sequence>
<evidence type="ECO:0000256" key="1">
    <source>
        <dbReference type="SAM" id="Coils"/>
    </source>
</evidence>
<protein>
    <submittedName>
        <fullName evidence="3">Secreted protein with uncharacterized domain</fullName>
    </submittedName>
</protein>
<proteinExistence type="predicted"/>
<dbReference type="Proteomes" id="UP000016543">
    <property type="component" value="Unassembled WGS sequence"/>
</dbReference>
<gene>
    <name evidence="3" type="ORF">OS145_05505</name>
</gene>
<name>A0ABM9WKF3_9GAMM</name>
<accession>A0ABM9WKF3</accession>
<evidence type="ECO:0000313" key="4">
    <source>
        <dbReference type="Proteomes" id="UP000016543"/>
    </source>
</evidence>
<reference evidence="3 4" key="1">
    <citation type="submission" date="2006-01" db="EMBL/GenBank/DDBJ databases">
        <authorList>
            <person name="Brettar I."/>
            <person name="Hofle M."/>
            <person name="Ferriera S."/>
            <person name="Johnson J."/>
            <person name="Kravitz S."/>
            <person name="Halpern A."/>
            <person name="Remington K."/>
            <person name="Beeson K."/>
            <person name="Tran B."/>
            <person name="Rogers Y.-H."/>
            <person name="Friedman R."/>
            <person name="Venter J.C."/>
        </authorList>
    </citation>
    <scope>NUCLEOTIDE SEQUENCE [LARGE SCALE GENOMIC DNA]</scope>
    <source>
        <strain evidence="3 4">OS145</strain>
    </source>
</reference>
<dbReference type="Gene3D" id="1.20.5.340">
    <property type="match status" value="1"/>
</dbReference>
<feature type="coiled-coil region" evidence="1">
    <location>
        <begin position="132"/>
        <end position="166"/>
    </location>
</feature>
<keyword evidence="1" id="KW-0175">Coiled coil</keyword>
<comment type="caution">
    <text evidence="3">The sequence shown here is derived from an EMBL/GenBank/DDBJ whole genome shotgun (WGS) entry which is preliminary data.</text>
</comment>
<organism evidence="3 4">
    <name type="scientific">Idiomarina baltica OS145</name>
    <dbReference type="NCBI Taxonomy" id="314276"/>
    <lineage>
        <taxon>Bacteria</taxon>
        <taxon>Pseudomonadati</taxon>
        <taxon>Pseudomonadota</taxon>
        <taxon>Gammaproteobacteria</taxon>
        <taxon>Alteromonadales</taxon>
        <taxon>Idiomarinaceae</taxon>
        <taxon>Idiomarina</taxon>
    </lineage>
</organism>
<evidence type="ECO:0000256" key="2">
    <source>
        <dbReference type="SAM" id="SignalP"/>
    </source>
</evidence>
<dbReference type="EMBL" id="AAMX01000018">
    <property type="protein sequence ID" value="EAQ31342.1"/>
    <property type="molecule type" value="Genomic_DNA"/>
</dbReference>